<evidence type="ECO:0000259" key="4">
    <source>
        <dbReference type="Pfam" id="PF19038"/>
    </source>
</evidence>
<comment type="caution">
    <text evidence="5">The sequence shown here is derived from an EMBL/GenBank/DDBJ whole genome shotgun (WGS) entry which is preliminary data.</text>
</comment>
<dbReference type="Pfam" id="PF19038">
    <property type="entry name" value="Fuz_longin_3"/>
    <property type="match status" value="1"/>
</dbReference>
<dbReference type="GO" id="GO:0005085">
    <property type="term" value="F:guanyl-nucleotide exchange factor activity"/>
    <property type="evidence" value="ECO:0007669"/>
    <property type="project" value="TreeGrafter"/>
</dbReference>
<reference evidence="5" key="1">
    <citation type="thesis" date="2020" institute="ProQuest LLC" country="789 East Eisenhower Parkway, Ann Arbor, MI, USA">
        <title>Comparative Genomics and Chromosome Evolution.</title>
        <authorList>
            <person name="Mudd A.B."/>
        </authorList>
    </citation>
    <scope>NUCLEOTIDE SEQUENCE</scope>
    <source>
        <strain evidence="5">Female2</strain>
        <tissue evidence="5">Blood</tissue>
    </source>
</reference>
<proteinExistence type="predicted"/>
<evidence type="ECO:0000313" key="6">
    <source>
        <dbReference type="Proteomes" id="UP000812440"/>
    </source>
</evidence>
<feature type="domain" description="FUZ/MON1/HPS1 second Longin" evidence="3">
    <location>
        <begin position="202"/>
        <end position="354"/>
    </location>
</feature>
<dbReference type="Pfam" id="PF19037">
    <property type="entry name" value="Fuz_longin_2"/>
    <property type="match status" value="1"/>
</dbReference>
<evidence type="ECO:0000256" key="1">
    <source>
        <dbReference type="SAM" id="MobiDB-lite"/>
    </source>
</evidence>
<dbReference type="PANTHER" id="PTHR12761:SF1">
    <property type="entry name" value="BLOC-3 COMPLEX MEMBER HPS1"/>
    <property type="match status" value="1"/>
</dbReference>
<protein>
    <recommendedName>
        <fullName evidence="7">Hermansky-Pudlak syndrome 1</fullName>
    </recommendedName>
</protein>
<feature type="region of interest" description="Disordered" evidence="1">
    <location>
        <begin position="248"/>
        <end position="277"/>
    </location>
</feature>
<dbReference type="AlphaFoldDB" id="A0A8T2IZ95"/>
<dbReference type="OrthoDB" id="10255234at2759"/>
<organism evidence="5 6">
    <name type="scientific">Hymenochirus boettgeri</name>
    <name type="common">Congo dwarf clawed frog</name>
    <dbReference type="NCBI Taxonomy" id="247094"/>
    <lineage>
        <taxon>Eukaryota</taxon>
        <taxon>Metazoa</taxon>
        <taxon>Chordata</taxon>
        <taxon>Craniata</taxon>
        <taxon>Vertebrata</taxon>
        <taxon>Euteleostomi</taxon>
        <taxon>Amphibia</taxon>
        <taxon>Batrachia</taxon>
        <taxon>Anura</taxon>
        <taxon>Pipoidea</taxon>
        <taxon>Pipidae</taxon>
        <taxon>Pipinae</taxon>
        <taxon>Hymenochirus</taxon>
    </lineage>
</organism>
<dbReference type="InterPro" id="IPR043970">
    <property type="entry name" value="FUZ/MON1/HPS1_longin_3"/>
</dbReference>
<dbReference type="GO" id="GO:0031085">
    <property type="term" value="C:BLOC-3 complex"/>
    <property type="evidence" value="ECO:0007669"/>
    <property type="project" value="TreeGrafter"/>
</dbReference>
<dbReference type="Pfam" id="PF19036">
    <property type="entry name" value="Fuz_longin_1"/>
    <property type="match status" value="1"/>
</dbReference>
<dbReference type="GO" id="GO:0016192">
    <property type="term" value="P:vesicle-mediated transport"/>
    <property type="evidence" value="ECO:0007669"/>
    <property type="project" value="InterPro"/>
</dbReference>
<evidence type="ECO:0000313" key="5">
    <source>
        <dbReference type="EMBL" id="KAG8435456.1"/>
    </source>
</evidence>
<accession>A0A8T2IZ95</accession>
<evidence type="ECO:0000259" key="3">
    <source>
        <dbReference type="Pfam" id="PF19037"/>
    </source>
</evidence>
<dbReference type="PANTHER" id="PTHR12761">
    <property type="entry name" value="HERMANSKY-PUDLAK SYNDROME PROTEIN 1"/>
    <property type="match status" value="1"/>
</dbReference>
<dbReference type="Proteomes" id="UP000812440">
    <property type="component" value="Chromosome 7"/>
</dbReference>
<evidence type="ECO:0000259" key="2">
    <source>
        <dbReference type="Pfam" id="PF19036"/>
    </source>
</evidence>
<keyword evidence="6" id="KW-1185">Reference proteome</keyword>
<dbReference type="InterPro" id="IPR043971">
    <property type="entry name" value="FUZ/MON1/HPS1_longin_2"/>
</dbReference>
<feature type="domain" description="FUZ/MON1/HPS1 first Longin" evidence="2">
    <location>
        <begin position="2"/>
        <end position="148"/>
    </location>
</feature>
<evidence type="ECO:0008006" key="7">
    <source>
        <dbReference type="Google" id="ProtNLM"/>
    </source>
</evidence>
<sequence length="669" mass="76592">MKCVLIASDGAEVLFCWADEEFEQNLQSRYDSTEEMQVPSFGDSVNTLFAPLIISCVTMMEKINDSYTCFKTDNGHLCVLHMFGDLLFIALNGDESENEDDLRRKLYVLKRLTEVHFGLATFDSHLIKKELRPADTDQRNLVWKTFQSLLLTYSRLRNEDQSFAVEAVERLIHPKLCEQCIEFLEKQIVCFINSSSERGTEEVLHAFILVNTKLLALFSSRNASSLRPADLLSLILIVQDLYPSFRTKDQATEENEDNAPSDEYYTPDPSPNSRSLSAGSWMDDDSPAFSYVDPEIQIAEDSLKTLTGDLPQSTNTRRVFLDASLKEGYCPMMPHSMYCLPLWPGISLVLLAKFSGSGIALSLYQLLDGFSMMEKKLKEGGEIHQILRSHPIMTDLRQRTDRFVKNLGGRDLQLQNCWLDFKNKAFSRHEPGTPSELIQACSNMNRQLCCVYRQLFLVSPISGTHALSLNMQSRARKLVQEKLMDWKEFLLVKSKRNVTMVNYLEDFPGLIHFIYVDRTVGQMVAPSIIIDSKSSTELGNPVLANFIKKKIWSLIGLSRRYLHKGYTTLTMRDGDYYCCYFLWFENEAGEKLDVIEVPVLGDDSAPIGMLAGEYYRKLLRYYSKNHQTDLVKCYELLTLHLGIVPPEFVIQQCHDLARKLWEPSRIPLL</sequence>
<dbReference type="EMBL" id="JAACNH010000008">
    <property type="protein sequence ID" value="KAG8435456.1"/>
    <property type="molecule type" value="Genomic_DNA"/>
</dbReference>
<name>A0A8T2IZ95_9PIPI</name>
<feature type="domain" description="FUZ/MON1/HPS1 third Longin" evidence="4">
    <location>
        <begin position="509"/>
        <end position="662"/>
    </location>
</feature>
<dbReference type="InterPro" id="IPR026053">
    <property type="entry name" value="HPS1"/>
</dbReference>
<gene>
    <name evidence="5" type="ORF">GDO86_013406</name>
</gene>
<dbReference type="InterPro" id="IPR043972">
    <property type="entry name" value="FUZ/MON1/HPS1_longin_1"/>
</dbReference>
<dbReference type="GO" id="GO:1903232">
    <property type="term" value="P:melanosome assembly"/>
    <property type="evidence" value="ECO:0007669"/>
    <property type="project" value="TreeGrafter"/>
</dbReference>